<sequence length="33" mass="3844">MLFLGQESSVTFYSPLIQVEALQLNLLYSFVHR</sequence>
<reference evidence="1" key="1">
    <citation type="submission" date="2014-11" db="EMBL/GenBank/DDBJ databases">
        <authorList>
            <person name="Amaro Gonzalez C."/>
        </authorList>
    </citation>
    <scope>NUCLEOTIDE SEQUENCE</scope>
</reference>
<evidence type="ECO:0000313" key="1">
    <source>
        <dbReference type="EMBL" id="JAH14338.1"/>
    </source>
</evidence>
<dbReference type="EMBL" id="GBXM01094239">
    <property type="protein sequence ID" value="JAH14338.1"/>
    <property type="molecule type" value="Transcribed_RNA"/>
</dbReference>
<organism evidence="1">
    <name type="scientific">Anguilla anguilla</name>
    <name type="common">European freshwater eel</name>
    <name type="synonym">Muraena anguilla</name>
    <dbReference type="NCBI Taxonomy" id="7936"/>
    <lineage>
        <taxon>Eukaryota</taxon>
        <taxon>Metazoa</taxon>
        <taxon>Chordata</taxon>
        <taxon>Craniata</taxon>
        <taxon>Vertebrata</taxon>
        <taxon>Euteleostomi</taxon>
        <taxon>Actinopterygii</taxon>
        <taxon>Neopterygii</taxon>
        <taxon>Teleostei</taxon>
        <taxon>Anguilliformes</taxon>
        <taxon>Anguillidae</taxon>
        <taxon>Anguilla</taxon>
    </lineage>
</organism>
<dbReference type="AlphaFoldDB" id="A0A0E9QE15"/>
<reference evidence="1" key="2">
    <citation type="journal article" date="2015" name="Fish Shellfish Immunol.">
        <title>Early steps in the European eel (Anguilla anguilla)-Vibrio vulnificus interaction in the gills: Role of the RtxA13 toxin.</title>
        <authorList>
            <person name="Callol A."/>
            <person name="Pajuelo D."/>
            <person name="Ebbesson L."/>
            <person name="Teles M."/>
            <person name="MacKenzie S."/>
            <person name="Amaro C."/>
        </authorList>
    </citation>
    <scope>NUCLEOTIDE SEQUENCE</scope>
</reference>
<protein>
    <submittedName>
        <fullName evidence="1">Uncharacterized protein</fullName>
    </submittedName>
</protein>
<name>A0A0E9QE15_ANGAN</name>
<accession>A0A0E9QE15</accession>
<proteinExistence type="predicted"/>